<reference evidence="4" key="2">
    <citation type="submission" date="2020-05" db="EMBL/GenBank/DDBJ databases">
        <authorList>
            <person name="Kim H.-S."/>
            <person name="Proctor R.H."/>
            <person name="Brown D.W."/>
        </authorList>
    </citation>
    <scope>NUCLEOTIDE SEQUENCE</scope>
    <source>
        <strain evidence="4">NRRL 20472</strain>
    </source>
</reference>
<dbReference type="Gene3D" id="3.40.50.300">
    <property type="entry name" value="P-loop containing nucleotide triphosphate hydrolases"/>
    <property type="match status" value="1"/>
</dbReference>
<dbReference type="AlphaFoldDB" id="A0A8H4WXI8"/>
<name>A0A8H4WXI8_9HYPO</name>
<sequence length="900" mass="102165">MDPISALGIASSVITFIDFATKIIATSKEIYDSEAAATFENTCLGDVYEKLHELSSRLESPSNGLSGPQEQAGLLRNTQDAVDVSELQGVAKKCKLDCEVLLQELGRYKAKSPKSKLGGAIKSALRIQLGKNNIADMKERLKYSQGIMSIQIDTIICSQISNIHKILESLSLESYQLKTDQKLNMTTISTALEDISKRLDKLKLEELEQKDKPDPYRRSRASVFSNDHMQAFIESVMEVRSTKKIVKTENAIIKTLRYDSWHIRQESICEAHRKTFKWAFESKVASWLDSGDGIFWVSGKPGSGKSTLIKFIAGHRNTKRHLAKWAQTRAVVTATHFFWAAGTPMQKSLHGLYRSLLYDITRKLPSCIPVAFPERWATALHTSLDRLSDVDNPWSLTELSIALRNLAKSDELTAAVCIFVDGMDEFDGDMLDLCEILEAFSQSHRMKLCLSSRPWNVFKDCFGSEPAKLIYLHELTHGDIRQFAQDQLQSHPRWLTSTSETSMVAKHGLIEEVATRAEGVFLWAFLVTRSLREGLSNDDTIKDMQKRLESLPRSLEDLFRHILETVDPIYHAKMAGMFKVTAHAVRPLLLDLYWHYETGFGDMQYAIVCPTAPHSQEKSLKQREQASRRINAMTKGLLEVRTGHVEFLHRTVKDYLGTKEGSEYINQRSQSKHSTWLSILMLYLAYMKSTRYETTDLAGIVRHAPGQNTGQYIQDLHEALVYADLAAKVPDDASQVEICLDEYEKSTSYMQKTSQVTVDALTSYDRRQPFREEMLKHDLSLYLEKKLADDPNYFDIFDRSPLYAALMPIVPYPYLERPDPSVRMVEIILQHGIDPNEPMASTRNYKPSSPYEMFIQGLSNRQVEHVGSLDTLRALLLSYGTSPQLGKQKGSKRKRGQKLI</sequence>
<feature type="domain" description="DUF7791" evidence="3">
    <location>
        <begin position="566"/>
        <end position="694"/>
    </location>
</feature>
<dbReference type="InterPro" id="IPR056884">
    <property type="entry name" value="NPHP3-like_N"/>
</dbReference>
<keyword evidence="5" id="KW-1185">Reference proteome</keyword>
<protein>
    <recommendedName>
        <fullName evidence="6">NACHT domain-containing protein</fullName>
    </recommendedName>
</protein>
<evidence type="ECO:0000259" key="2">
    <source>
        <dbReference type="Pfam" id="PF24883"/>
    </source>
</evidence>
<dbReference type="Pfam" id="PF25053">
    <property type="entry name" value="DUF7791"/>
    <property type="match status" value="1"/>
</dbReference>
<reference evidence="4" key="1">
    <citation type="journal article" date="2020" name="BMC Genomics">
        <title>Correction to: Identification and distribution of gene clusters required for synthesis of sphingolipid metabolism inhibitors in diverse species of the filamentous fungus Fusarium.</title>
        <authorList>
            <person name="Kim H.S."/>
            <person name="Lohmar J.M."/>
            <person name="Busman M."/>
            <person name="Brown D.W."/>
            <person name="Naumann T.A."/>
            <person name="Divon H.H."/>
            <person name="Lysoe E."/>
            <person name="Uhlig S."/>
            <person name="Proctor R.H."/>
        </authorList>
    </citation>
    <scope>NUCLEOTIDE SEQUENCE</scope>
    <source>
        <strain evidence="4">NRRL 20472</strain>
    </source>
</reference>
<proteinExistence type="predicted"/>
<accession>A0A8H4WXI8</accession>
<dbReference type="SUPFAM" id="SSF52540">
    <property type="entry name" value="P-loop containing nucleoside triphosphate hydrolases"/>
    <property type="match status" value="1"/>
</dbReference>
<gene>
    <name evidence="4" type="ORF">FSARC_12345</name>
</gene>
<comment type="caution">
    <text evidence="4">The sequence shown here is derived from an EMBL/GenBank/DDBJ whole genome shotgun (WGS) entry which is preliminary data.</text>
</comment>
<dbReference type="EMBL" id="JABEXW010000840">
    <property type="protein sequence ID" value="KAF4953660.1"/>
    <property type="molecule type" value="Genomic_DNA"/>
</dbReference>
<dbReference type="Pfam" id="PF24883">
    <property type="entry name" value="NPHP3_N"/>
    <property type="match status" value="1"/>
</dbReference>
<dbReference type="Proteomes" id="UP000622797">
    <property type="component" value="Unassembled WGS sequence"/>
</dbReference>
<keyword evidence="1" id="KW-0677">Repeat</keyword>
<dbReference type="InterPro" id="IPR056693">
    <property type="entry name" value="DUF7791"/>
</dbReference>
<evidence type="ECO:0000313" key="5">
    <source>
        <dbReference type="Proteomes" id="UP000622797"/>
    </source>
</evidence>
<organism evidence="4 5">
    <name type="scientific">Fusarium sarcochroum</name>
    <dbReference type="NCBI Taxonomy" id="1208366"/>
    <lineage>
        <taxon>Eukaryota</taxon>
        <taxon>Fungi</taxon>
        <taxon>Dikarya</taxon>
        <taxon>Ascomycota</taxon>
        <taxon>Pezizomycotina</taxon>
        <taxon>Sordariomycetes</taxon>
        <taxon>Hypocreomycetidae</taxon>
        <taxon>Hypocreales</taxon>
        <taxon>Nectriaceae</taxon>
        <taxon>Fusarium</taxon>
        <taxon>Fusarium lateritium species complex</taxon>
    </lineage>
</organism>
<dbReference type="PANTHER" id="PTHR10039">
    <property type="entry name" value="AMELOGENIN"/>
    <property type="match status" value="1"/>
</dbReference>
<feature type="domain" description="Nephrocystin 3-like N-terminal" evidence="2">
    <location>
        <begin position="275"/>
        <end position="453"/>
    </location>
</feature>
<evidence type="ECO:0000256" key="1">
    <source>
        <dbReference type="ARBA" id="ARBA00022737"/>
    </source>
</evidence>
<evidence type="ECO:0000259" key="3">
    <source>
        <dbReference type="Pfam" id="PF25053"/>
    </source>
</evidence>
<dbReference type="InterPro" id="IPR027417">
    <property type="entry name" value="P-loop_NTPase"/>
</dbReference>
<dbReference type="OrthoDB" id="443402at2759"/>
<evidence type="ECO:0000313" key="4">
    <source>
        <dbReference type="EMBL" id="KAF4953660.1"/>
    </source>
</evidence>
<evidence type="ECO:0008006" key="6">
    <source>
        <dbReference type="Google" id="ProtNLM"/>
    </source>
</evidence>
<dbReference type="PANTHER" id="PTHR10039:SF5">
    <property type="entry name" value="NACHT DOMAIN-CONTAINING PROTEIN"/>
    <property type="match status" value="1"/>
</dbReference>